<keyword evidence="8" id="KW-0449">Lipoprotein</keyword>
<dbReference type="CDD" id="cd00117">
    <property type="entry name" value="TFP"/>
    <property type="match status" value="1"/>
</dbReference>
<name>A0AAG5D9T4_ANOAO</name>
<keyword evidence="6" id="KW-0472">Membrane</keyword>
<evidence type="ECO:0000256" key="5">
    <source>
        <dbReference type="ARBA" id="ARBA00022989"/>
    </source>
</evidence>
<evidence type="ECO:0000256" key="3">
    <source>
        <dbReference type="ARBA" id="ARBA00022692"/>
    </source>
</evidence>
<dbReference type="GO" id="GO:0032222">
    <property type="term" value="P:regulation of synaptic transmission, cholinergic"/>
    <property type="evidence" value="ECO:0007669"/>
    <property type="project" value="InterPro"/>
</dbReference>
<keyword evidence="2" id="KW-0336">GPI-anchor</keyword>
<dbReference type="PANTHER" id="PTHR33562">
    <property type="entry name" value="ATILLA, ISOFORM B-RELATED-RELATED"/>
    <property type="match status" value="1"/>
</dbReference>
<dbReference type="AlphaFoldDB" id="A0AAG5D9T4"/>
<sequence length="145" mass="16562">MAVTVNWLGLSVALMVLGATTVTTLRCYVCNSDDNMECLEPPKNFTEEEYRDNRTIPGRLLQECPPKDEQGREPQCRMQFLQVLGAGVPDYFRVWRECAYEPQPSRCYKFSNGGHKERVCRCFTDGCNSDPRPPPSLKDVLFSED</sequence>
<feature type="signal peptide" evidence="9">
    <location>
        <begin position="1"/>
        <end position="18"/>
    </location>
</feature>
<keyword evidence="7" id="KW-0325">Glycoprotein</keyword>
<protein>
    <recommendedName>
        <fullName evidence="12">Protein sleepless</fullName>
    </recommendedName>
</protein>
<evidence type="ECO:0000256" key="2">
    <source>
        <dbReference type="ARBA" id="ARBA00022622"/>
    </source>
</evidence>
<dbReference type="PANTHER" id="PTHR33562:SF2">
    <property type="entry name" value="PROTEIN QUIVER"/>
    <property type="match status" value="1"/>
</dbReference>
<dbReference type="InterPro" id="IPR050975">
    <property type="entry name" value="Sleep_regulator"/>
</dbReference>
<evidence type="ECO:0000313" key="10">
    <source>
        <dbReference type="EnsemblMetazoa" id="ENSAATROPP007921"/>
    </source>
</evidence>
<dbReference type="GO" id="GO:0030431">
    <property type="term" value="P:sleep"/>
    <property type="evidence" value="ECO:0007669"/>
    <property type="project" value="InterPro"/>
</dbReference>
<dbReference type="EnsemblMetazoa" id="ENSAATROPT008780">
    <property type="protein sequence ID" value="ENSAATROPP007921"/>
    <property type="gene ID" value="ENSAATROPG007153"/>
</dbReference>
<keyword evidence="3" id="KW-0812">Transmembrane</keyword>
<evidence type="ECO:0000256" key="8">
    <source>
        <dbReference type="ARBA" id="ARBA00023288"/>
    </source>
</evidence>
<keyword evidence="5" id="KW-1133">Transmembrane helix</keyword>
<evidence type="ECO:0000256" key="1">
    <source>
        <dbReference type="ARBA" id="ARBA00004589"/>
    </source>
</evidence>
<evidence type="ECO:0000313" key="11">
    <source>
        <dbReference type="Proteomes" id="UP000075880"/>
    </source>
</evidence>
<dbReference type="GO" id="GO:0098552">
    <property type="term" value="C:side of membrane"/>
    <property type="evidence" value="ECO:0007669"/>
    <property type="project" value="UniProtKB-KW"/>
</dbReference>
<evidence type="ECO:0008006" key="12">
    <source>
        <dbReference type="Google" id="ProtNLM"/>
    </source>
</evidence>
<dbReference type="Proteomes" id="UP000075880">
    <property type="component" value="Unassembled WGS sequence"/>
</dbReference>
<feature type="chain" id="PRO_5042590574" description="Protein sleepless" evidence="9">
    <location>
        <begin position="19"/>
        <end position="145"/>
    </location>
</feature>
<evidence type="ECO:0000256" key="4">
    <source>
        <dbReference type="ARBA" id="ARBA00022729"/>
    </source>
</evidence>
<keyword evidence="11" id="KW-1185">Reference proteome</keyword>
<comment type="subcellular location">
    <subcellularLocation>
        <location evidence="1">Membrane</location>
        <topology evidence="1">Lipid-anchor</topology>
        <topology evidence="1">GPI-anchor</topology>
    </subcellularLocation>
</comment>
<organism evidence="10 11">
    <name type="scientific">Anopheles atroparvus</name>
    <name type="common">European mosquito</name>
    <dbReference type="NCBI Taxonomy" id="41427"/>
    <lineage>
        <taxon>Eukaryota</taxon>
        <taxon>Metazoa</taxon>
        <taxon>Ecdysozoa</taxon>
        <taxon>Arthropoda</taxon>
        <taxon>Hexapoda</taxon>
        <taxon>Insecta</taxon>
        <taxon>Pterygota</taxon>
        <taxon>Neoptera</taxon>
        <taxon>Endopterygota</taxon>
        <taxon>Diptera</taxon>
        <taxon>Nematocera</taxon>
        <taxon>Culicoidea</taxon>
        <taxon>Culicidae</taxon>
        <taxon>Anophelinae</taxon>
        <taxon>Anopheles</taxon>
    </lineage>
</organism>
<dbReference type="InterPro" id="IPR031424">
    <property type="entry name" value="QVR-like"/>
</dbReference>
<evidence type="ECO:0000256" key="6">
    <source>
        <dbReference type="ARBA" id="ARBA00023136"/>
    </source>
</evidence>
<dbReference type="Pfam" id="PF17064">
    <property type="entry name" value="QVR"/>
    <property type="match status" value="1"/>
</dbReference>
<reference evidence="10" key="1">
    <citation type="submission" date="2024-04" db="UniProtKB">
        <authorList>
            <consortium name="EnsemblMetazoa"/>
        </authorList>
    </citation>
    <scope>IDENTIFICATION</scope>
    <source>
        <strain evidence="10">EBRO</strain>
    </source>
</reference>
<accession>A0AAG5D9T4</accession>
<keyword evidence="4 9" id="KW-0732">Signal</keyword>
<dbReference type="SUPFAM" id="SSF57302">
    <property type="entry name" value="Snake toxin-like"/>
    <property type="match status" value="1"/>
</dbReference>
<proteinExistence type="predicted"/>
<evidence type="ECO:0000256" key="7">
    <source>
        <dbReference type="ARBA" id="ARBA00023180"/>
    </source>
</evidence>
<dbReference type="InterPro" id="IPR045860">
    <property type="entry name" value="Snake_toxin-like_sf"/>
</dbReference>
<evidence type="ECO:0000256" key="9">
    <source>
        <dbReference type="SAM" id="SignalP"/>
    </source>
</evidence>